<reference evidence="3 4" key="1">
    <citation type="submission" date="2018-11" db="EMBL/GenBank/DDBJ databases">
        <authorList>
            <person name="Lopez-Roques C."/>
            <person name="Donnadieu C."/>
            <person name="Bouchez O."/>
            <person name="Klopp C."/>
            <person name="Cabau C."/>
            <person name="Zahm M."/>
        </authorList>
    </citation>
    <scope>NUCLEOTIDE SEQUENCE [LARGE SCALE GENOMIC DNA]</scope>
    <source>
        <strain evidence="3">RS831</strain>
        <tissue evidence="3">Whole body</tissue>
    </source>
</reference>
<dbReference type="GO" id="GO:0005737">
    <property type="term" value="C:cytoplasm"/>
    <property type="evidence" value="ECO:0007669"/>
    <property type="project" value="TreeGrafter"/>
</dbReference>
<dbReference type="Proteomes" id="UP000283210">
    <property type="component" value="Chromosome 21"/>
</dbReference>
<protein>
    <recommendedName>
        <fullName evidence="2">NID domain-containing protein</fullName>
    </recommendedName>
</protein>
<reference evidence="3 4" key="2">
    <citation type="submission" date="2019-01" db="EMBL/GenBank/DDBJ databases">
        <title>A chromosome length genome reference of the Java medaka (oryzias javanicus).</title>
        <authorList>
            <person name="Herpin A."/>
            <person name="Takehana Y."/>
            <person name="Naruse K."/>
            <person name="Ansai S."/>
            <person name="Kawaguchi M."/>
        </authorList>
    </citation>
    <scope>NUCLEOTIDE SEQUENCE [LARGE SCALE GENOMIC DNA]</scope>
    <source>
        <strain evidence="3">RS831</strain>
        <tissue evidence="3">Whole body</tissue>
    </source>
</reference>
<feature type="compositionally biased region" description="Basic and acidic residues" evidence="1">
    <location>
        <begin position="1"/>
        <end position="28"/>
    </location>
</feature>
<organism evidence="3 4">
    <name type="scientific">Oryzias javanicus</name>
    <name type="common">Javanese ricefish</name>
    <name type="synonym">Aplocheilus javanicus</name>
    <dbReference type="NCBI Taxonomy" id="123683"/>
    <lineage>
        <taxon>Eukaryota</taxon>
        <taxon>Metazoa</taxon>
        <taxon>Chordata</taxon>
        <taxon>Craniata</taxon>
        <taxon>Vertebrata</taxon>
        <taxon>Euteleostomi</taxon>
        <taxon>Actinopterygii</taxon>
        <taxon>Neopterygii</taxon>
        <taxon>Teleostei</taxon>
        <taxon>Neoteleostei</taxon>
        <taxon>Acanthomorphata</taxon>
        <taxon>Ovalentaria</taxon>
        <taxon>Atherinomorphae</taxon>
        <taxon>Beloniformes</taxon>
        <taxon>Adrianichthyidae</taxon>
        <taxon>Oryziinae</taxon>
        <taxon>Oryzias</taxon>
    </lineage>
</organism>
<sequence length="392" mass="44613">MSEVEDAVRPAPESREAMADAQNKRPAFEEEDGLEEARKELKEFKTKVQKAEDLKSRLILESLEEDEAKKKAQDEMLACIKQQKSLKEEFTQNMSKVQDELQRLSRRKQDLLEKLRQYQEELKAKRAESSSLKQKFTICAQIPETDVRFVAPEEESGEESPCDGQPIRGVFTIIQRSGVPLKGGQALLTFEEERVASQILRIARCQVSCDDKSVYVKPKRVTVDSSVKFQVNLNVSRKDLKVFGVPPALPEERMKDRLEISFCRPSRGGGEVENVEYDKDSGEGLVTFLHPGVADRLALRGTYDVHLDSAVEVKVGPLYNYELQKFQTFRGTMTRTILLDDIIDVEDEEDLQDHLEIHFQKPSNNGGEIECIKYLSKGKALQAFFCEDTEDA</sequence>
<dbReference type="InterPro" id="IPR012677">
    <property type="entry name" value="Nucleotide-bd_a/b_plait_sf"/>
</dbReference>
<dbReference type="Pfam" id="PF07292">
    <property type="entry name" value="NID"/>
    <property type="match status" value="2"/>
</dbReference>
<gene>
    <name evidence="3" type="ORF">OJAV_G00202590</name>
</gene>
<feature type="region of interest" description="Disordered" evidence="1">
    <location>
        <begin position="1"/>
        <end position="35"/>
    </location>
</feature>
<keyword evidence="4" id="KW-1185">Reference proteome</keyword>
<evidence type="ECO:0000313" key="3">
    <source>
        <dbReference type="EMBL" id="RVE57769.1"/>
    </source>
</evidence>
<evidence type="ECO:0000313" key="4">
    <source>
        <dbReference type="Proteomes" id="UP000283210"/>
    </source>
</evidence>
<dbReference type="AlphaFoldDB" id="A0A437C4Z2"/>
<dbReference type="OrthoDB" id="9903237at2759"/>
<evidence type="ECO:0000259" key="2">
    <source>
        <dbReference type="Pfam" id="PF07292"/>
    </source>
</evidence>
<accession>A0A437C4Z2</accession>
<evidence type="ECO:0000256" key="1">
    <source>
        <dbReference type="SAM" id="MobiDB-lite"/>
    </source>
</evidence>
<feature type="domain" description="NID" evidence="2">
    <location>
        <begin position="186"/>
        <end position="274"/>
    </location>
</feature>
<feature type="domain" description="NID" evidence="2">
    <location>
        <begin position="285"/>
        <end position="370"/>
    </location>
</feature>
<dbReference type="PANTHER" id="PTHR15225">
    <property type="entry name" value="INTERFERON-INDUCED PROTEIN 35/NMI N-MYC/STAT INTERACTING PROTEIN"/>
    <property type="match status" value="1"/>
</dbReference>
<dbReference type="PANTHER" id="PTHR15225:SF4">
    <property type="entry name" value="N-MYC-INTERACTOR"/>
    <property type="match status" value="1"/>
</dbReference>
<dbReference type="Gene3D" id="3.30.70.330">
    <property type="match status" value="1"/>
</dbReference>
<dbReference type="InterPro" id="IPR009909">
    <property type="entry name" value="Nmi/IFP35_dom"/>
</dbReference>
<dbReference type="EMBL" id="CM012457">
    <property type="protein sequence ID" value="RVE57769.1"/>
    <property type="molecule type" value="Genomic_DNA"/>
</dbReference>
<proteinExistence type="predicted"/>
<name>A0A437C4Z2_ORYJA</name>